<keyword evidence="3" id="KW-0472">Membrane</keyword>
<evidence type="ECO:0000256" key="2">
    <source>
        <dbReference type="ARBA" id="ARBA00018132"/>
    </source>
</evidence>
<dbReference type="VEuPathDB" id="FungiDB:BDEG_22112"/>
<dbReference type="eggNOG" id="KOG0997">
    <property type="taxonomic scope" value="Eukaryota"/>
</dbReference>
<protein>
    <recommendedName>
        <fullName evidence="2 3">Vacuolar fusion protein MON1</fullName>
    </recommendedName>
</protein>
<dbReference type="EMBL" id="DS022301">
    <property type="protein sequence ID" value="OAJ38159.1"/>
    <property type="molecule type" value="Genomic_DNA"/>
</dbReference>
<dbReference type="GO" id="GO:0006623">
    <property type="term" value="P:protein targeting to vacuole"/>
    <property type="evidence" value="ECO:0007669"/>
    <property type="project" value="UniProtKB-UniRule"/>
</dbReference>
<evidence type="ECO:0000259" key="7">
    <source>
        <dbReference type="Pfam" id="PF19038"/>
    </source>
</evidence>
<dbReference type="STRING" id="403673.A0A177WDI0"/>
<evidence type="ECO:0000256" key="3">
    <source>
        <dbReference type="RuleBase" id="RU367048"/>
    </source>
</evidence>
<reference evidence="8 9" key="2">
    <citation type="submission" date="2016-05" db="EMBL/GenBank/DDBJ databases">
        <title>Lineage-specific infection strategies underlie the spectrum of fungal disease in amphibians.</title>
        <authorList>
            <person name="Cuomo C.A."/>
            <person name="Farrer R.A."/>
            <person name="James T."/>
            <person name="Longcore J."/>
            <person name="Birren B."/>
        </authorList>
    </citation>
    <scope>NUCLEOTIDE SEQUENCE [LARGE SCALE GENOMIC DNA]</scope>
    <source>
        <strain evidence="8 9">JEL423</strain>
    </source>
</reference>
<keyword evidence="3" id="KW-0813">Transport</keyword>
<dbReference type="InterPro" id="IPR004353">
    <property type="entry name" value="Mon1"/>
</dbReference>
<keyword evidence="3" id="KW-0072">Autophagy</keyword>
<dbReference type="GO" id="GO:0016192">
    <property type="term" value="P:vesicle-mediated transport"/>
    <property type="evidence" value="ECO:0007669"/>
    <property type="project" value="InterPro"/>
</dbReference>
<feature type="domain" description="FUZ/MON1/HPS1 third Longin" evidence="7">
    <location>
        <begin position="375"/>
        <end position="474"/>
    </location>
</feature>
<keyword evidence="3" id="KW-0926">Vacuole</keyword>
<dbReference type="Pfam" id="PF19036">
    <property type="entry name" value="Fuz_longin_1"/>
    <property type="match status" value="1"/>
</dbReference>
<dbReference type="PRINTS" id="PR01546">
    <property type="entry name" value="YEAST73DUF"/>
</dbReference>
<feature type="compositionally biased region" description="Polar residues" evidence="4">
    <location>
        <begin position="13"/>
        <end position="24"/>
    </location>
</feature>
<dbReference type="GO" id="GO:0000329">
    <property type="term" value="C:fungal-type vacuole membrane"/>
    <property type="evidence" value="ECO:0007669"/>
    <property type="project" value="TreeGrafter"/>
</dbReference>
<dbReference type="GO" id="GO:0035658">
    <property type="term" value="C:Mon1-Ccz1 complex"/>
    <property type="evidence" value="ECO:0007669"/>
    <property type="project" value="TreeGrafter"/>
</dbReference>
<gene>
    <name evidence="8" type="ORF">BDEG_22112</name>
</gene>
<dbReference type="InterPro" id="IPR043971">
    <property type="entry name" value="FUZ/MON1/HPS1_longin_2"/>
</dbReference>
<organism evidence="8 9">
    <name type="scientific">Batrachochytrium dendrobatidis (strain JEL423)</name>
    <dbReference type="NCBI Taxonomy" id="403673"/>
    <lineage>
        <taxon>Eukaryota</taxon>
        <taxon>Fungi</taxon>
        <taxon>Fungi incertae sedis</taxon>
        <taxon>Chytridiomycota</taxon>
        <taxon>Chytridiomycota incertae sedis</taxon>
        <taxon>Chytridiomycetes</taxon>
        <taxon>Rhizophydiales</taxon>
        <taxon>Rhizophydiales incertae sedis</taxon>
        <taxon>Batrachochytrium</taxon>
    </lineage>
</organism>
<proteinExistence type="inferred from homology"/>
<evidence type="ECO:0000259" key="5">
    <source>
        <dbReference type="Pfam" id="PF19036"/>
    </source>
</evidence>
<feature type="domain" description="FUZ/MON1/HPS1 first Longin" evidence="5">
    <location>
        <begin position="88"/>
        <end position="210"/>
    </location>
</feature>
<dbReference type="InterPro" id="IPR043970">
    <property type="entry name" value="FUZ/MON1/HPS1_longin_3"/>
</dbReference>
<dbReference type="Pfam" id="PF19038">
    <property type="entry name" value="Fuz_longin_3"/>
    <property type="match status" value="1"/>
</dbReference>
<evidence type="ECO:0000256" key="1">
    <source>
        <dbReference type="ARBA" id="ARBA00004380"/>
    </source>
</evidence>
<evidence type="ECO:0000313" key="9">
    <source>
        <dbReference type="Proteomes" id="UP000077115"/>
    </source>
</evidence>
<dbReference type="PANTHER" id="PTHR13027:SF7">
    <property type="entry name" value="VACUOLAR FUSION PROTEIN MON1 HOMOLOG"/>
    <property type="match status" value="1"/>
</dbReference>
<comment type="subcellular location">
    <subcellularLocation>
        <location evidence="3">Endosome</location>
        <location evidence="3">Multivesicular body membrane</location>
        <topology evidence="3">Peripheral membrane protein</topology>
    </subcellularLocation>
    <subcellularLocation>
        <location evidence="1 3">Prevacuolar compartment membrane</location>
        <topology evidence="1 3">Peripheral membrane protein</topology>
    </subcellularLocation>
    <subcellularLocation>
        <location evidence="3">Vacuole membrane</location>
        <topology evidence="3">Peripheral membrane protein</topology>
    </subcellularLocation>
</comment>
<feature type="domain" description="FUZ/MON1/HPS1 second Longin" evidence="6">
    <location>
        <begin position="249"/>
        <end position="345"/>
    </location>
</feature>
<comment type="function">
    <text evidence="3">Required for multiple vacuole delivery pathways including the cytoplasm to vacuole transport (Cvt), autophagy, pexophagy and endocytosis.</text>
</comment>
<dbReference type="SUPFAM" id="SSF64356">
    <property type="entry name" value="SNARE-like"/>
    <property type="match status" value="1"/>
</dbReference>
<feature type="region of interest" description="Disordered" evidence="4">
    <location>
        <begin position="1"/>
        <end position="24"/>
    </location>
</feature>
<dbReference type="InterPro" id="IPR011012">
    <property type="entry name" value="Longin-like_dom_sf"/>
</dbReference>
<dbReference type="OrthoDB" id="272411at2759"/>
<reference evidence="8 9" key="1">
    <citation type="submission" date="2006-10" db="EMBL/GenBank/DDBJ databases">
        <title>The Genome Sequence of Batrachochytrium dendrobatidis JEL423.</title>
        <authorList>
            <consortium name="The Broad Institute Genome Sequencing Platform"/>
            <person name="Birren B."/>
            <person name="Lander E."/>
            <person name="Galagan J."/>
            <person name="Cuomo C."/>
            <person name="Devon K."/>
            <person name="Jaffe D."/>
            <person name="Butler J."/>
            <person name="Alvarez P."/>
            <person name="Gnerre S."/>
            <person name="Grabherr M."/>
            <person name="Kleber M."/>
            <person name="Mauceli E."/>
            <person name="Brockman W."/>
            <person name="Young S."/>
            <person name="LaButti K."/>
            <person name="Sykes S."/>
            <person name="DeCaprio D."/>
            <person name="Crawford M."/>
            <person name="Koehrsen M."/>
            <person name="Engels R."/>
            <person name="Montgomery P."/>
            <person name="Pearson M."/>
            <person name="Howarth C."/>
            <person name="Larson L."/>
            <person name="White J."/>
            <person name="O'Leary S."/>
            <person name="Kodira C."/>
            <person name="Zeng Q."/>
            <person name="Yandava C."/>
            <person name="Alvarado L."/>
            <person name="Longcore J."/>
            <person name="James T."/>
        </authorList>
    </citation>
    <scope>NUCLEOTIDE SEQUENCE [LARGE SCALE GENOMIC DNA]</scope>
    <source>
        <strain evidence="8 9">JEL423</strain>
    </source>
</reference>
<name>A0A177WDI0_BATDL</name>
<dbReference type="GO" id="GO:0006914">
    <property type="term" value="P:autophagy"/>
    <property type="evidence" value="ECO:0007669"/>
    <property type="project" value="UniProtKB-UniRule"/>
</dbReference>
<dbReference type="Proteomes" id="UP000077115">
    <property type="component" value="Unassembled WGS sequence"/>
</dbReference>
<keyword evidence="3" id="KW-0967">Endosome</keyword>
<keyword evidence="3" id="KW-0653">Protein transport</keyword>
<dbReference type="InterPro" id="IPR043972">
    <property type="entry name" value="FUZ/MON1/HPS1_longin_1"/>
</dbReference>
<accession>A0A177WDI0</accession>
<evidence type="ECO:0000313" key="8">
    <source>
        <dbReference type="EMBL" id="OAJ38159.1"/>
    </source>
</evidence>
<dbReference type="AlphaFoldDB" id="A0A177WDI0"/>
<comment type="similarity">
    <text evidence="3">Belongs to the MON1/SAND family.</text>
</comment>
<dbReference type="Pfam" id="PF19037">
    <property type="entry name" value="Fuz_longin_2"/>
    <property type="match status" value="1"/>
</dbReference>
<evidence type="ECO:0000256" key="4">
    <source>
        <dbReference type="SAM" id="MobiDB-lite"/>
    </source>
</evidence>
<dbReference type="PANTHER" id="PTHR13027">
    <property type="entry name" value="SAND PROTEIN-RELATED"/>
    <property type="match status" value="1"/>
</dbReference>
<sequence>MSDCSPLPPDITSLETSNDPSHTQSYTELALPTASTFVSTEDSHDARLVAMSALSLLEEDARPSCRDGYQRKHGNQGPNTSLWKTHKKHFFILSASGKPIYTRYGDETKLASFMGVIQAIISYYADEDDSIRSVCAGGHLFVFHVRGPLYLVAVSSTGESEYQLRKQLDMLFDQITLTLTALQLDRIFKQRVNYDLRNLIWGTEIFMDTLCKSFQRDSSIFLESMQCTRIPSRLRDRLTQALIDAAPPKDLLFGLLFAKDRLVTLLRPRNYTLHPKDIYLLVNMIMSSSTFRTVQSWTPVCLPHFNNRGFLHTYVCFITSDLCLALMSTDNSAFFSQSEYKQRIVHAFNSNGIIPALDAAIHVRDFSVFELGISELRHFIIKSRTMGQFVEPQPIAPYTRSQDRKRLQRLYQYALELGSLRPTISNVSCFSTHHETVVYQATSTMEIYAAFGPIVKKDIVVSALVELKKWAKRNDETLFMKSSPLLF</sequence>
<dbReference type="GO" id="GO:0032585">
    <property type="term" value="C:multivesicular body membrane"/>
    <property type="evidence" value="ECO:0007669"/>
    <property type="project" value="UniProtKB-SubCell"/>
</dbReference>
<evidence type="ECO:0000259" key="6">
    <source>
        <dbReference type="Pfam" id="PF19037"/>
    </source>
</evidence>